<feature type="compositionally biased region" description="Basic and acidic residues" evidence="2">
    <location>
        <begin position="18"/>
        <end position="28"/>
    </location>
</feature>
<feature type="region of interest" description="Disordered" evidence="2">
    <location>
        <begin position="157"/>
        <end position="223"/>
    </location>
</feature>
<evidence type="ECO:0000259" key="3">
    <source>
        <dbReference type="PROSITE" id="PS50157"/>
    </source>
</evidence>
<feature type="domain" description="C2H2-type" evidence="3">
    <location>
        <begin position="73"/>
        <end position="101"/>
    </location>
</feature>
<dbReference type="EMBL" id="JAXLQG010000001">
    <property type="protein sequence ID" value="KAK5545577.1"/>
    <property type="molecule type" value="Genomic_DNA"/>
</dbReference>
<dbReference type="PROSITE" id="PS00028">
    <property type="entry name" value="ZINC_FINGER_C2H2_1"/>
    <property type="match status" value="1"/>
</dbReference>
<keyword evidence="1" id="KW-0863">Zinc-finger</keyword>
<dbReference type="Proteomes" id="UP001345827">
    <property type="component" value="Unassembled WGS sequence"/>
</dbReference>
<evidence type="ECO:0000313" key="4">
    <source>
        <dbReference type="EMBL" id="KAK5545577.1"/>
    </source>
</evidence>
<dbReference type="PROSITE" id="PS50157">
    <property type="entry name" value="ZINC_FINGER_C2H2_2"/>
    <property type="match status" value="1"/>
</dbReference>
<keyword evidence="1" id="KW-0862">Zinc</keyword>
<evidence type="ECO:0000256" key="1">
    <source>
        <dbReference type="PROSITE-ProRule" id="PRU00042"/>
    </source>
</evidence>
<protein>
    <recommendedName>
        <fullName evidence="3">C2H2-type domain-containing protein</fullName>
    </recommendedName>
</protein>
<dbReference type="InterPro" id="IPR013087">
    <property type="entry name" value="Znf_C2H2_type"/>
</dbReference>
<dbReference type="PANTHER" id="PTHR21354:SF0">
    <property type="entry name" value="ZINC FINGER PROTEIN 511"/>
    <property type="match status" value="1"/>
</dbReference>
<evidence type="ECO:0000256" key="2">
    <source>
        <dbReference type="SAM" id="MobiDB-lite"/>
    </source>
</evidence>
<dbReference type="GO" id="GO:0008270">
    <property type="term" value="F:zinc ion binding"/>
    <property type="evidence" value="ECO:0007669"/>
    <property type="project" value="UniProtKB-KW"/>
</dbReference>
<evidence type="ECO:0000313" key="5">
    <source>
        <dbReference type="Proteomes" id="UP001345827"/>
    </source>
</evidence>
<comment type="caution">
    <text evidence="4">The sequence shown here is derived from an EMBL/GenBank/DDBJ whole genome shotgun (WGS) entry which is preliminary data.</text>
</comment>
<gene>
    <name evidence="4" type="ORF">LTR25_000584</name>
</gene>
<feature type="compositionally biased region" description="Polar residues" evidence="2">
    <location>
        <begin position="206"/>
        <end position="221"/>
    </location>
</feature>
<name>A0AAV9QNK5_9PEZI</name>
<feature type="compositionally biased region" description="Low complexity" evidence="2">
    <location>
        <begin position="172"/>
        <end position="182"/>
    </location>
</feature>
<dbReference type="InterPro" id="IPR039258">
    <property type="entry name" value="ZNF511"/>
</dbReference>
<proteinExistence type="predicted"/>
<feature type="region of interest" description="Disordered" evidence="2">
    <location>
        <begin position="1"/>
        <end position="32"/>
    </location>
</feature>
<dbReference type="SMART" id="SM00355">
    <property type="entry name" value="ZnF_C2H2"/>
    <property type="match status" value="2"/>
</dbReference>
<keyword evidence="5" id="KW-1185">Reference proteome</keyword>
<organism evidence="4 5">
    <name type="scientific">Vermiconidia calcicola</name>
    <dbReference type="NCBI Taxonomy" id="1690605"/>
    <lineage>
        <taxon>Eukaryota</taxon>
        <taxon>Fungi</taxon>
        <taxon>Dikarya</taxon>
        <taxon>Ascomycota</taxon>
        <taxon>Pezizomycotina</taxon>
        <taxon>Dothideomycetes</taxon>
        <taxon>Dothideomycetidae</taxon>
        <taxon>Mycosphaerellales</taxon>
        <taxon>Extremaceae</taxon>
        <taxon>Vermiconidia</taxon>
    </lineage>
</organism>
<feature type="compositionally biased region" description="Basic and acidic residues" evidence="2">
    <location>
        <begin position="183"/>
        <end position="196"/>
    </location>
</feature>
<dbReference type="PANTHER" id="PTHR21354">
    <property type="entry name" value="ZINC FINGER PROTEIN 511"/>
    <property type="match status" value="1"/>
</dbReference>
<accession>A0AAV9QNK5</accession>
<dbReference type="AlphaFoldDB" id="A0AAV9QNK5"/>
<sequence length="260" mass="29231">MVKRSRDSSVASSDEEASSLREEFESPRPAKFSTCETSPFQAAMQCSLPPHREALEFATVEDFETHYAKDHVNRCTSCGKNFPTAHFLALHIDEHHNTFREALQAKGEKTYACFVEDCDRKCSTPLKRRLHLIDKHLFPKMYNFQIVDAGIDKSTSMLREGRRRRVSTTTDRAQSNSQQQRQSRTEHKTTSKHDPDPVALEKVTGRTANGTQRGTNASNVKSDMGVSDTVINELEVSLASLRFVPPSVAKKQRNKGKSGS</sequence>
<keyword evidence="1" id="KW-0479">Metal-binding</keyword>
<reference evidence="4 5" key="1">
    <citation type="submission" date="2023-06" db="EMBL/GenBank/DDBJ databases">
        <title>Black Yeasts Isolated from many extreme environments.</title>
        <authorList>
            <person name="Coleine C."/>
            <person name="Stajich J.E."/>
            <person name="Selbmann L."/>
        </authorList>
    </citation>
    <scope>NUCLEOTIDE SEQUENCE [LARGE SCALE GENOMIC DNA]</scope>
    <source>
        <strain evidence="4 5">CCFEE 5887</strain>
    </source>
</reference>